<keyword evidence="2" id="KW-0694">RNA-binding</keyword>
<reference evidence="5" key="1">
    <citation type="submission" date="2022-08" db="UniProtKB">
        <authorList>
            <consortium name="EnsemblMetazoa"/>
        </authorList>
    </citation>
    <scope>IDENTIFICATION</scope>
    <source>
        <strain evidence="5">Israel</strain>
    </source>
</reference>
<sequence>MNDDQARTLFCGNLSDKVTEELLYELFLQAGPIDEVRIPKSRSFGFVTYRHEATIEYALNLYAGVRLFGRELKVSLKTQTQDRDQPANSLSQGPRPLGNPMGAHMMPQMPPPPQNPATMFGCVLDMQQLLNFGKQLNANFQGNLNASSSRGDYYGDNRSRDFVSRDKHYRNRNSNKPYGDQQRQRDLDKDRNHNPQHPSRSNYHGRRRR</sequence>
<dbReference type="SMART" id="SM00360">
    <property type="entry name" value="RRM"/>
    <property type="match status" value="1"/>
</dbReference>
<dbReference type="VEuPathDB" id="VectorBase:PPAPM1_003775"/>
<dbReference type="EnsemblMetazoa" id="PPAI008971-RA">
    <property type="protein sequence ID" value="PPAI008971-PA"/>
    <property type="gene ID" value="PPAI008971"/>
</dbReference>
<dbReference type="InterPro" id="IPR035979">
    <property type="entry name" value="RBD_domain_sf"/>
</dbReference>
<evidence type="ECO:0000256" key="2">
    <source>
        <dbReference type="ARBA" id="ARBA00022884"/>
    </source>
</evidence>
<dbReference type="InterPro" id="IPR000504">
    <property type="entry name" value="RRM_dom"/>
</dbReference>
<dbReference type="Gene3D" id="3.30.70.330">
    <property type="match status" value="1"/>
</dbReference>
<dbReference type="EMBL" id="AJVK01035865">
    <property type="status" value="NOT_ANNOTATED_CDS"/>
    <property type="molecule type" value="Genomic_DNA"/>
</dbReference>
<dbReference type="InterPro" id="IPR052285">
    <property type="entry name" value="NEXT_complex_subunit"/>
</dbReference>
<evidence type="ECO:0000313" key="5">
    <source>
        <dbReference type="EnsemblMetazoa" id="PPAI008971-PA"/>
    </source>
</evidence>
<dbReference type="InterPro" id="IPR012677">
    <property type="entry name" value="Nucleotide-bd_a/b_plait_sf"/>
</dbReference>
<feature type="region of interest" description="Disordered" evidence="4">
    <location>
        <begin position="146"/>
        <end position="209"/>
    </location>
</feature>
<dbReference type="PANTHER" id="PTHR13798">
    <property type="entry name" value="RNA BINDING MOTIF RBM PROTEIN -RELATED"/>
    <property type="match status" value="1"/>
</dbReference>
<comment type="subcellular location">
    <subcellularLocation>
        <location evidence="1">Nucleus</location>
        <location evidence="1">Nucleoplasm</location>
    </subcellularLocation>
</comment>
<evidence type="ECO:0000313" key="6">
    <source>
        <dbReference type="Proteomes" id="UP000092462"/>
    </source>
</evidence>
<protein>
    <submittedName>
        <fullName evidence="5">Uncharacterized protein</fullName>
    </submittedName>
</protein>
<dbReference type="GO" id="GO:0005654">
    <property type="term" value="C:nucleoplasm"/>
    <property type="evidence" value="ECO:0007669"/>
    <property type="project" value="UniProtKB-SubCell"/>
</dbReference>
<dbReference type="PANTHER" id="PTHR13798:SF11">
    <property type="entry name" value="RNA-BINDING PROTEIN 7-RELATED"/>
    <property type="match status" value="1"/>
</dbReference>
<feature type="compositionally biased region" description="Basic and acidic residues" evidence="4">
    <location>
        <begin position="153"/>
        <end position="166"/>
    </location>
</feature>
<dbReference type="AlphaFoldDB" id="A0A1B0DL27"/>
<dbReference type="GO" id="GO:0003727">
    <property type="term" value="F:single-stranded RNA binding"/>
    <property type="evidence" value="ECO:0007669"/>
    <property type="project" value="TreeGrafter"/>
</dbReference>
<proteinExistence type="predicted"/>
<dbReference type="Pfam" id="PF00076">
    <property type="entry name" value="RRM_1"/>
    <property type="match status" value="1"/>
</dbReference>
<feature type="region of interest" description="Disordered" evidence="4">
    <location>
        <begin position="78"/>
        <end position="119"/>
    </location>
</feature>
<keyword evidence="3" id="KW-0539">Nucleus</keyword>
<accession>A0A1B0DL27</accession>
<evidence type="ECO:0000256" key="3">
    <source>
        <dbReference type="ARBA" id="ARBA00023242"/>
    </source>
</evidence>
<evidence type="ECO:0000256" key="1">
    <source>
        <dbReference type="ARBA" id="ARBA00004642"/>
    </source>
</evidence>
<keyword evidence="6" id="KW-1185">Reference proteome</keyword>
<evidence type="ECO:0000256" key="4">
    <source>
        <dbReference type="SAM" id="MobiDB-lite"/>
    </source>
</evidence>
<dbReference type="GO" id="GO:0000381">
    <property type="term" value="P:regulation of alternative mRNA splicing, via spliceosome"/>
    <property type="evidence" value="ECO:0007669"/>
    <property type="project" value="TreeGrafter"/>
</dbReference>
<feature type="compositionally biased region" description="Basic and acidic residues" evidence="4">
    <location>
        <begin position="182"/>
        <end position="193"/>
    </location>
</feature>
<dbReference type="Proteomes" id="UP000092462">
    <property type="component" value="Unassembled WGS sequence"/>
</dbReference>
<organism evidence="5 6">
    <name type="scientific">Phlebotomus papatasi</name>
    <name type="common">Sandfly</name>
    <dbReference type="NCBI Taxonomy" id="29031"/>
    <lineage>
        <taxon>Eukaryota</taxon>
        <taxon>Metazoa</taxon>
        <taxon>Ecdysozoa</taxon>
        <taxon>Arthropoda</taxon>
        <taxon>Hexapoda</taxon>
        <taxon>Insecta</taxon>
        <taxon>Pterygota</taxon>
        <taxon>Neoptera</taxon>
        <taxon>Endopterygota</taxon>
        <taxon>Diptera</taxon>
        <taxon>Nematocera</taxon>
        <taxon>Psychodoidea</taxon>
        <taxon>Psychodidae</taxon>
        <taxon>Phlebotomus</taxon>
        <taxon>Phlebotomus</taxon>
    </lineage>
</organism>
<name>A0A1B0DL27_PHLPP</name>
<dbReference type="SUPFAM" id="SSF54928">
    <property type="entry name" value="RNA-binding domain, RBD"/>
    <property type="match status" value="1"/>
</dbReference>
<dbReference type="VEuPathDB" id="VectorBase:PPAI008971"/>
<dbReference type="PROSITE" id="PS50102">
    <property type="entry name" value="RRM"/>
    <property type="match status" value="1"/>
</dbReference>